<dbReference type="Pfam" id="PF11864">
    <property type="entry name" value="DUF3384"/>
    <property type="match status" value="1"/>
</dbReference>
<accession>A3GF83</accession>
<dbReference type="GO" id="GO:0005096">
    <property type="term" value="F:GTPase activator activity"/>
    <property type="evidence" value="ECO:0007669"/>
    <property type="project" value="UniProtKB-KW"/>
</dbReference>
<dbReference type="PANTHER" id="PTHR10063">
    <property type="entry name" value="TUBERIN"/>
    <property type="match status" value="1"/>
</dbReference>
<dbReference type="HOGENOM" id="CLU_003828_0_0_1"/>
<dbReference type="KEGG" id="pic:PICST_52626"/>
<dbReference type="InterPro" id="IPR018515">
    <property type="entry name" value="Tuberin-type_domain"/>
</dbReference>
<dbReference type="RefSeq" id="XP_001387729.2">
    <property type="nucleotide sequence ID" value="XM_001387692.1"/>
</dbReference>
<dbReference type="GO" id="GO:0032007">
    <property type="term" value="P:negative regulation of TOR signaling"/>
    <property type="evidence" value="ECO:0007669"/>
    <property type="project" value="TreeGrafter"/>
</dbReference>
<dbReference type="OMA" id="ATRFLMN"/>
<dbReference type="Gene3D" id="3.40.50.11210">
    <property type="entry name" value="Rap/Ran-GAP"/>
    <property type="match status" value="1"/>
</dbReference>
<dbReference type="GeneID" id="4850932"/>
<dbReference type="InterPro" id="IPR000331">
    <property type="entry name" value="Rap/Ran_GAP_dom"/>
</dbReference>
<name>A3GF83_PICST</name>
<organism evidence="3 4">
    <name type="scientific">Scheffersomyces stipitis (strain ATCC 58785 / CBS 6054 / NBRC 10063 / NRRL Y-11545)</name>
    <name type="common">Yeast</name>
    <name type="synonym">Pichia stipitis</name>
    <dbReference type="NCBI Taxonomy" id="322104"/>
    <lineage>
        <taxon>Eukaryota</taxon>
        <taxon>Fungi</taxon>
        <taxon>Dikarya</taxon>
        <taxon>Ascomycota</taxon>
        <taxon>Saccharomycotina</taxon>
        <taxon>Pichiomycetes</taxon>
        <taxon>Debaryomycetaceae</taxon>
        <taxon>Scheffersomyces</taxon>
    </lineage>
</organism>
<feature type="domain" description="Rap-GAP" evidence="2">
    <location>
        <begin position="1193"/>
        <end position="1456"/>
    </location>
</feature>
<keyword evidence="1" id="KW-0343">GTPase activation</keyword>
<dbReference type="STRING" id="322104.A3GF83"/>
<dbReference type="eggNOG" id="KOG3687">
    <property type="taxonomic scope" value="Eukaryota"/>
</dbReference>
<protein>
    <submittedName>
        <fullName evidence="3">Tuberous sclerosis 2 protein homolog</fullName>
    </submittedName>
</protein>
<dbReference type="Pfam" id="PF03542">
    <property type="entry name" value="Tuberin"/>
    <property type="match status" value="1"/>
</dbReference>
<dbReference type="PROSITE" id="PS50085">
    <property type="entry name" value="RAPGAP"/>
    <property type="match status" value="1"/>
</dbReference>
<comment type="caution">
    <text evidence="3">The sequence shown here is derived from an EMBL/GenBank/DDBJ whole genome shotgun (WGS) entry which is preliminary data.</text>
</comment>
<dbReference type="SUPFAM" id="SSF111347">
    <property type="entry name" value="Rap/Ran-GAP"/>
    <property type="match status" value="1"/>
</dbReference>
<dbReference type="InParanoid" id="A3GF83"/>
<dbReference type="InterPro" id="IPR024584">
    <property type="entry name" value="Tuberin_N"/>
</dbReference>
<dbReference type="EMBL" id="AAVQ01000001">
    <property type="protein sequence ID" value="EAZ63706.2"/>
    <property type="molecule type" value="Genomic_DNA"/>
</dbReference>
<dbReference type="Proteomes" id="UP000002258">
    <property type="component" value="Chromosome 1"/>
</dbReference>
<evidence type="ECO:0000313" key="3">
    <source>
        <dbReference type="EMBL" id="EAZ63706.2"/>
    </source>
</evidence>
<keyword evidence="4" id="KW-1185">Reference proteome</keyword>
<dbReference type="FunFam" id="3.40.50.11210:FF:000007">
    <property type="entry name" value="Tuberous sclerosis 2"/>
    <property type="match status" value="1"/>
</dbReference>
<gene>
    <name evidence="3" type="primary">TSC2</name>
    <name evidence="3" type="ORF">PICST_52626</name>
</gene>
<evidence type="ECO:0000259" key="2">
    <source>
        <dbReference type="PROSITE" id="PS50085"/>
    </source>
</evidence>
<dbReference type="GO" id="GO:0051056">
    <property type="term" value="P:regulation of small GTPase mediated signal transduction"/>
    <property type="evidence" value="ECO:0007669"/>
    <property type="project" value="InterPro"/>
</dbReference>
<dbReference type="InterPro" id="IPR027107">
    <property type="entry name" value="Tuberin/Ral-act_asu"/>
</dbReference>
<proteinExistence type="predicted"/>
<evidence type="ECO:0000256" key="1">
    <source>
        <dbReference type="ARBA" id="ARBA00022468"/>
    </source>
</evidence>
<evidence type="ECO:0000313" key="4">
    <source>
        <dbReference type="Proteomes" id="UP000002258"/>
    </source>
</evidence>
<dbReference type="Pfam" id="PF02145">
    <property type="entry name" value="Rap_GAP"/>
    <property type="match status" value="1"/>
</dbReference>
<reference evidence="3 4" key="1">
    <citation type="journal article" date="2007" name="Nat. Biotechnol.">
        <title>Genome sequence of the lignocellulose-bioconverting and xylose-fermenting yeast Pichia stipitis.</title>
        <authorList>
            <person name="Jeffries T.W."/>
            <person name="Grigoriev I.V."/>
            <person name="Grimwood J."/>
            <person name="Laplaza J.M."/>
            <person name="Aerts A."/>
            <person name="Salamov A."/>
            <person name="Schmutz J."/>
            <person name="Lindquist E."/>
            <person name="Dehal P."/>
            <person name="Shapiro H."/>
            <person name="Jin Y.S."/>
            <person name="Passoth V."/>
            <person name="Richardson P.M."/>
        </authorList>
    </citation>
    <scope>NUCLEOTIDE SEQUENCE [LARGE SCALE GENOMIC DNA]</scope>
    <source>
        <strain evidence="4">ATCC 58785 / CBS 6054 / NBRC 10063 / NRRL Y-11545</strain>
    </source>
</reference>
<dbReference type="InterPro" id="IPR035974">
    <property type="entry name" value="Rap/Ran-GAP_sf"/>
</dbReference>
<dbReference type="GO" id="GO:0033596">
    <property type="term" value="C:TSC1-TSC2 complex"/>
    <property type="evidence" value="ECO:0007669"/>
    <property type="project" value="TreeGrafter"/>
</dbReference>
<dbReference type="OrthoDB" id="19311at2759"/>
<dbReference type="GO" id="GO:0005634">
    <property type="term" value="C:nucleus"/>
    <property type="evidence" value="ECO:0007669"/>
    <property type="project" value="InterPro"/>
</dbReference>
<sequence>MSSHHPSIGSSGLGSVFKSLTKSLKSSTKNVPVSINPTVVGGGQDLPQLFHQLKHGTLSVRTDTAAKLAESLDKYSISSIPELWYLARDMCDPRMSSSSRRVALTLLDKCIKHDDDSVGARLRYFRDIVTFCQLKPGSRIDPEYDLFLVALKTLTNDGRDIHDFCIYDDEKNFNSLIDLSLFLLAPLSKHYVYQDSLQDEKALSNDKEFSFLVLTLDFVKNCLKFNFTLLEESLVVTILNRAVEIGFQTTNKVILMNVLELTDSVILFGSIPIDCFNKVINFFSSVYGISLDDDLNQTVWETIDSLCKEDTFQLVITGLCDTISSHELQRYRGSTTTISEMNLLTTSVNSCIGAIELVQMLHVVNVTHNRLSFESIYAGVLKASKTAISYNIPLINTTFLRSYDRLFSKESYSINYNIQFNDSFDKILPFALWYSSTLSVFDVLKGLRINTDQDKSYMSSICLSLQSLYENHELQSPKDKLVNFLMLNYQYLAPSSCKFVLQFYNDERSCCLLNPFWKDNCVKLLNYFYYNASNFETKVECIRVIKEGLETSLSIFSKNSINYDLVSDILRKSMEETDELLIDYLVDNLFTYAAVQTNIVQFKQLCSVFTSAFDIKLHPPHQDRLLGIVSISSVGSMTQASNTGSSLIISPMFIQKLAKAIARVFVITSSRDSQKAQECYEFMILMFEYAMHNKNAELLLILSKCLIRIRATSENHIFLQQPQDMNGLASAFKRSISDPNYNKEASANFKWTYPESVPYLPENFFEKPSRNLILTHGRVESEGRSTDGFINLSKWFNFVVEIMENFVDWEVYSFIWGHFCSQISNMQLFYNYDEQIIRVKNIICEQLTLNLPTTIKLPNEFTKADLQVAFVRSLSSLLAYHAKFSKYDEDQIVNSLIFGLGSWEKTAIPCINILTVCCYEIPLSIKKYLSVILTRLQTRVTSAFASTHTLEFLMSLIHLPVLTSNFTIDEFKRVFGIAFKYIQYANDLKKRPPSSEDQNILQAHGVDAQVEQTPSTQATEITPILSQHLYSLSYCVIANWFLKIHMDDRKKLSSFLVKNLILCNEGINEIDDQTVSFLDFIIRFTYSDLPLKIINSVTTTPSSKRNKVNRWIIGNSIISLETNVTNGDSVMIIRRPTGVVKLVIQLEHEHDVDDVTKVINSNYFLLQLFDNIDDASNSKPTPIIEDSIVLRALTVLDRIPTVDFHRVGIVYIGKGQSKEYDVLTNHIGSRNYHNFLDRIGSLYKLKQNPPEIYVGGLDTENGLDGEYARYWRDKTTQIIFQVTTMMHNPSLGDDGERHVELKKRHIGNNYVNIYFDESGLEFNFNLIKSQFNFLNIVISPHTITTSKVSTSDTKATTIAHDSSDDFIDSGNEKGNASNQFYKVKTYRRSGVPGIFATCHFKIVSEDKLAIFVRNLAIVANQFADVWHSNISGSYTSIWSQRVKQIKALKQKTLENHEVLRQEEIQRQMQSKATGVDARSSNNTAQSFFEQLQLDSGAASSTSGSPKADDGNDYKFEYLNMELNEDGNNDELYQSVEFNSYTA</sequence>
<dbReference type="PANTHER" id="PTHR10063:SF0">
    <property type="entry name" value="TUBERIN"/>
    <property type="match status" value="1"/>
</dbReference>